<dbReference type="SUPFAM" id="SSF46689">
    <property type="entry name" value="Homeodomain-like"/>
    <property type="match status" value="1"/>
</dbReference>
<dbReference type="Proteomes" id="UP001589890">
    <property type="component" value="Unassembled WGS sequence"/>
</dbReference>
<evidence type="ECO:0000256" key="2">
    <source>
        <dbReference type="ARBA" id="ARBA00023125"/>
    </source>
</evidence>
<evidence type="ECO:0000259" key="5">
    <source>
        <dbReference type="Pfam" id="PF02909"/>
    </source>
</evidence>
<dbReference type="SUPFAM" id="SSF48498">
    <property type="entry name" value="Tetracyclin repressor-like, C-terminal domain"/>
    <property type="match status" value="1"/>
</dbReference>
<accession>A0ABV6QR10</accession>
<keyword evidence="3" id="KW-0804">Transcription</keyword>
<evidence type="ECO:0000256" key="3">
    <source>
        <dbReference type="ARBA" id="ARBA00023163"/>
    </source>
</evidence>
<dbReference type="Gene3D" id="1.10.10.60">
    <property type="entry name" value="Homeodomain-like"/>
    <property type="match status" value="1"/>
</dbReference>
<comment type="caution">
    <text evidence="6">The sequence shown here is derived from an EMBL/GenBank/DDBJ whole genome shotgun (WGS) entry which is preliminary data.</text>
</comment>
<dbReference type="InterPro" id="IPR009057">
    <property type="entry name" value="Homeodomain-like_sf"/>
</dbReference>
<dbReference type="InterPro" id="IPR004111">
    <property type="entry name" value="Repressor_TetR_C"/>
</dbReference>
<reference evidence="6 7" key="1">
    <citation type="submission" date="2024-09" db="EMBL/GenBank/DDBJ databases">
        <authorList>
            <person name="Sun Q."/>
            <person name="Mori K."/>
        </authorList>
    </citation>
    <scope>NUCLEOTIDE SEQUENCE [LARGE SCALE GENOMIC DNA]</scope>
    <source>
        <strain evidence="6 7">CGMCC 1.15906</strain>
    </source>
</reference>
<evidence type="ECO:0000256" key="1">
    <source>
        <dbReference type="ARBA" id="ARBA00023015"/>
    </source>
</evidence>
<feature type="domain" description="Tetracycline repressor TetR C-terminal" evidence="5">
    <location>
        <begin position="93"/>
        <end position="231"/>
    </location>
</feature>
<protein>
    <submittedName>
        <fullName evidence="6">TetR/AcrR family transcriptional regulator</fullName>
    </submittedName>
</protein>
<name>A0ABV6QR10_9ACTN</name>
<feature type="region of interest" description="Disordered" evidence="4">
    <location>
        <begin position="1"/>
        <end position="24"/>
    </location>
</feature>
<dbReference type="RefSeq" id="WP_380051346.1">
    <property type="nucleotide sequence ID" value="NZ_JBHLTC010000030.1"/>
</dbReference>
<dbReference type="Pfam" id="PF02909">
    <property type="entry name" value="TetR_C_1"/>
    <property type="match status" value="1"/>
</dbReference>
<evidence type="ECO:0000256" key="4">
    <source>
        <dbReference type="SAM" id="MobiDB-lite"/>
    </source>
</evidence>
<keyword evidence="1" id="KW-0805">Transcription regulation</keyword>
<organism evidence="6 7">
    <name type="scientific">Kribbella deserti</name>
    <dbReference type="NCBI Taxonomy" id="1926257"/>
    <lineage>
        <taxon>Bacteria</taxon>
        <taxon>Bacillati</taxon>
        <taxon>Actinomycetota</taxon>
        <taxon>Actinomycetes</taxon>
        <taxon>Propionibacteriales</taxon>
        <taxon>Kribbellaceae</taxon>
        <taxon>Kribbella</taxon>
    </lineage>
</organism>
<evidence type="ECO:0000313" key="7">
    <source>
        <dbReference type="Proteomes" id="UP001589890"/>
    </source>
</evidence>
<dbReference type="PANTHER" id="PTHR30055:SF151">
    <property type="entry name" value="TRANSCRIPTIONAL REGULATORY PROTEIN"/>
    <property type="match status" value="1"/>
</dbReference>
<dbReference type="InterPro" id="IPR050109">
    <property type="entry name" value="HTH-type_TetR-like_transc_reg"/>
</dbReference>
<dbReference type="EMBL" id="JBHLTC010000030">
    <property type="protein sequence ID" value="MFC0627075.1"/>
    <property type="molecule type" value="Genomic_DNA"/>
</dbReference>
<keyword evidence="7" id="KW-1185">Reference proteome</keyword>
<dbReference type="Gene3D" id="1.10.357.10">
    <property type="entry name" value="Tetracycline Repressor, domain 2"/>
    <property type="match status" value="1"/>
</dbReference>
<proteinExistence type="predicted"/>
<keyword evidence="2" id="KW-0238">DNA-binding</keyword>
<dbReference type="InterPro" id="IPR036271">
    <property type="entry name" value="Tet_transcr_reg_TetR-rel_C_sf"/>
</dbReference>
<gene>
    <name evidence="6" type="ORF">ACFFGN_23545</name>
</gene>
<dbReference type="PANTHER" id="PTHR30055">
    <property type="entry name" value="HTH-TYPE TRANSCRIPTIONAL REGULATOR RUTR"/>
    <property type="match status" value="1"/>
</dbReference>
<evidence type="ECO:0000313" key="6">
    <source>
        <dbReference type="EMBL" id="MFC0627075.1"/>
    </source>
</evidence>
<sequence>MARAADEKTTLGSVWLRPDPGETRSPLSRADIVKTAIAILDSEGLDSLTMRRMAGELGTAATSALYWRVATKNDLLELAVDAVIGEADLGNLAGDWRRQLEILARRVYDVLRRHPWASQLLGSHAGLGPNYQAYAERILEILAAAGFVGEGLDAAVSAVFHYVVGAAVADAAWTATIRRSGRTQPEWAAAAGDQLGVGASVLASYLSRNDLAGPEARFVAGLRAILGGVEEPLEEPLKVG</sequence>